<evidence type="ECO:0000256" key="1">
    <source>
        <dbReference type="SAM" id="MobiDB-lite"/>
    </source>
</evidence>
<gene>
    <name evidence="2" type="ORF">BU16DRAFT_530251</name>
</gene>
<evidence type="ECO:0000313" key="2">
    <source>
        <dbReference type="EMBL" id="KAF2491822.1"/>
    </source>
</evidence>
<feature type="compositionally biased region" description="Polar residues" evidence="1">
    <location>
        <begin position="169"/>
        <end position="196"/>
    </location>
</feature>
<dbReference type="EMBL" id="MU004195">
    <property type="protein sequence ID" value="KAF2491822.1"/>
    <property type="molecule type" value="Genomic_DNA"/>
</dbReference>
<protein>
    <submittedName>
        <fullName evidence="2">Uncharacterized protein</fullName>
    </submittedName>
</protein>
<name>A0A6A6QHX8_9PEZI</name>
<dbReference type="OrthoDB" id="10525186at2759"/>
<keyword evidence="3" id="KW-1185">Reference proteome</keyword>
<feature type="region of interest" description="Disordered" evidence="1">
    <location>
        <begin position="68"/>
        <end position="224"/>
    </location>
</feature>
<sequence>MKNGRDLDAPIQSIVQDLHHHTPCYTHMEMVNPVIRTDDLTENTQFRPVESKYGRTLEFIFTYDNKPSDDLEHCGYPGPSERRIPHATTEPLSDLSPAPFNNEADPPHNSALVDENEAPQAQTTVPQRKGKRKAVSQLSASASRHTKQTRTTTATARVNPQVRRAPMPTRSSTTRLQSGSDPIDDLTNTVQSTTIHDPTDDPPVNQTRDQAQRERPTAVPQRPRLSQLRYEARLAAIKRKEAAASAEKWAATSESWDATVEMYRQDIKMLEVKRAMAEYPAEE</sequence>
<evidence type="ECO:0000313" key="3">
    <source>
        <dbReference type="Proteomes" id="UP000799750"/>
    </source>
</evidence>
<organism evidence="2 3">
    <name type="scientific">Lophium mytilinum</name>
    <dbReference type="NCBI Taxonomy" id="390894"/>
    <lineage>
        <taxon>Eukaryota</taxon>
        <taxon>Fungi</taxon>
        <taxon>Dikarya</taxon>
        <taxon>Ascomycota</taxon>
        <taxon>Pezizomycotina</taxon>
        <taxon>Dothideomycetes</taxon>
        <taxon>Pleosporomycetidae</taxon>
        <taxon>Mytilinidiales</taxon>
        <taxon>Mytilinidiaceae</taxon>
        <taxon>Lophium</taxon>
    </lineage>
</organism>
<accession>A0A6A6QHX8</accession>
<dbReference type="AlphaFoldDB" id="A0A6A6QHX8"/>
<proteinExistence type="predicted"/>
<reference evidence="2" key="1">
    <citation type="journal article" date="2020" name="Stud. Mycol.">
        <title>101 Dothideomycetes genomes: a test case for predicting lifestyles and emergence of pathogens.</title>
        <authorList>
            <person name="Haridas S."/>
            <person name="Albert R."/>
            <person name="Binder M."/>
            <person name="Bloem J."/>
            <person name="Labutti K."/>
            <person name="Salamov A."/>
            <person name="Andreopoulos B."/>
            <person name="Baker S."/>
            <person name="Barry K."/>
            <person name="Bills G."/>
            <person name="Bluhm B."/>
            <person name="Cannon C."/>
            <person name="Castanera R."/>
            <person name="Culley D."/>
            <person name="Daum C."/>
            <person name="Ezra D."/>
            <person name="Gonzalez J."/>
            <person name="Henrissat B."/>
            <person name="Kuo A."/>
            <person name="Liang C."/>
            <person name="Lipzen A."/>
            <person name="Lutzoni F."/>
            <person name="Magnuson J."/>
            <person name="Mondo S."/>
            <person name="Nolan M."/>
            <person name="Ohm R."/>
            <person name="Pangilinan J."/>
            <person name="Park H.-J."/>
            <person name="Ramirez L."/>
            <person name="Alfaro M."/>
            <person name="Sun H."/>
            <person name="Tritt A."/>
            <person name="Yoshinaga Y."/>
            <person name="Zwiers L.-H."/>
            <person name="Turgeon B."/>
            <person name="Goodwin S."/>
            <person name="Spatafora J."/>
            <person name="Crous P."/>
            <person name="Grigoriev I."/>
        </authorList>
    </citation>
    <scope>NUCLEOTIDE SEQUENCE</scope>
    <source>
        <strain evidence="2">CBS 269.34</strain>
    </source>
</reference>
<dbReference type="Proteomes" id="UP000799750">
    <property type="component" value="Unassembled WGS sequence"/>
</dbReference>